<dbReference type="PANTHER" id="PTHR46401">
    <property type="entry name" value="GLYCOSYLTRANSFERASE WBBK-RELATED"/>
    <property type="match status" value="1"/>
</dbReference>
<reference evidence="3 4" key="1">
    <citation type="journal article" date="2015" name="Nature">
        <title>rRNA introns, odd ribosomes, and small enigmatic genomes across a large radiation of phyla.</title>
        <authorList>
            <person name="Brown C.T."/>
            <person name="Hug L.A."/>
            <person name="Thomas B.C."/>
            <person name="Sharon I."/>
            <person name="Castelle C.J."/>
            <person name="Singh A."/>
            <person name="Wilkins M.J."/>
            <person name="Williams K.H."/>
            <person name="Banfield J.F."/>
        </authorList>
    </citation>
    <scope>NUCLEOTIDE SEQUENCE [LARGE SCALE GENOMIC DNA]</scope>
</reference>
<dbReference type="GO" id="GO:0016757">
    <property type="term" value="F:glycosyltransferase activity"/>
    <property type="evidence" value="ECO:0007669"/>
    <property type="project" value="InterPro"/>
</dbReference>
<name>A0A0G1PDM6_UNCKA</name>
<sequence length="383" mass="43697">MKAIKTIGIDARFWEIAGPGRYVKNIVEQLEVLDTKNRYLVFLSKNHYHSYVPKNPNFQKVVADYKWYSFDEQIRFLIKLLACRLDLLYVPHFNVPVLYPGKLVTAIADIIMHTYSTEAGTTLPKPYFKLKKWVYSLVVSWVIFRAIKVIVPSNVTRQDILKTFPWVKNTKLLLAYEGVDGGVARETTSDTVLKKFHIARPFILYVGSMYKHKNVEGLVKTFKILKDKFGFTGQLVFVGKKDKFSESIFQNVLELGLSKDILMPGLTDYVTDSELAALRKKSLLYVFPSFMEGFSLTPLEALAVGLPCAISDIPCHREVYKDAVLYFNPYNGDDMARKINIGLTDVALRQTLVKRGYGLVPEYKWENTARATLAVFDAILKSS</sequence>
<dbReference type="Pfam" id="PF00534">
    <property type="entry name" value="Glycos_transf_1"/>
    <property type="match status" value="1"/>
</dbReference>
<organism evidence="3 4">
    <name type="scientific">candidate division WWE3 bacterium GW2011_GWA1_46_21</name>
    <dbReference type="NCBI Taxonomy" id="1619107"/>
    <lineage>
        <taxon>Bacteria</taxon>
        <taxon>Katanobacteria</taxon>
    </lineage>
</organism>
<dbReference type="InterPro" id="IPR001296">
    <property type="entry name" value="Glyco_trans_1"/>
</dbReference>
<feature type="domain" description="Glycosyl transferase family 1" evidence="2">
    <location>
        <begin position="200"/>
        <end position="357"/>
    </location>
</feature>
<dbReference type="EMBL" id="LCMF01000013">
    <property type="protein sequence ID" value="KKU30757.1"/>
    <property type="molecule type" value="Genomic_DNA"/>
</dbReference>
<evidence type="ECO:0000256" key="1">
    <source>
        <dbReference type="ARBA" id="ARBA00022679"/>
    </source>
</evidence>
<protein>
    <submittedName>
        <fullName evidence="3">Glycosyl transferase, group 1</fullName>
    </submittedName>
</protein>
<keyword evidence="1 3" id="KW-0808">Transferase</keyword>
<accession>A0A0G1PDM6</accession>
<dbReference type="AlphaFoldDB" id="A0A0G1PDM6"/>
<gene>
    <name evidence="3" type="ORF">UX44_C0013G0005</name>
</gene>
<evidence type="ECO:0000313" key="4">
    <source>
        <dbReference type="Proteomes" id="UP000034732"/>
    </source>
</evidence>
<dbReference type="SUPFAM" id="SSF53756">
    <property type="entry name" value="UDP-Glycosyltransferase/glycogen phosphorylase"/>
    <property type="match status" value="1"/>
</dbReference>
<dbReference type="CDD" id="cd03809">
    <property type="entry name" value="GT4_MtfB-like"/>
    <property type="match status" value="1"/>
</dbReference>
<proteinExistence type="predicted"/>
<comment type="caution">
    <text evidence="3">The sequence shown here is derived from an EMBL/GenBank/DDBJ whole genome shotgun (WGS) entry which is preliminary data.</text>
</comment>
<dbReference type="Gene3D" id="3.40.50.2000">
    <property type="entry name" value="Glycogen Phosphorylase B"/>
    <property type="match status" value="2"/>
</dbReference>
<evidence type="ECO:0000259" key="2">
    <source>
        <dbReference type="Pfam" id="PF00534"/>
    </source>
</evidence>
<dbReference type="PANTHER" id="PTHR46401:SF2">
    <property type="entry name" value="GLYCOSYLTRANSFERASE WBBK-RELATED"/>
    <property type="match status" value="1"/>
</dbReference>
<dbReference type="GO" id="GO:0009103">
    <property type="term" value="P:lipopolysaccharide biosynthetic process"/>
    <property type="evidence" value="ECO:0007669"/>
    <property type="project" value="TreeGrafter"/>
</dbReference>
<dbReference type="Proteomes" id="UP000034732">
    <property type="component" value="Unassembled WGS sequence"/>
</dbReference>
<evidence type="ECO:0000313" key="3">
    <source>
        <dbReference type="EMBL" id="KKU30757.1"/>
    </source>
</evidence>